<evidence type="ECO:0000259" key="7">
    <source>
        <dbReference type="Pfam" id="PF08543"/>
    </source>
</evidence>
<proteinExistence type="predicted"/>
<dbReference type="UniPathway" id="UPA00060">
    <property type="reaction ID" value="UER00138"/>
</dbReference>
<evidence type="ECO:0000256" key="1">
    <source>
        <dbReference type="ARBA" id="ARBA00004948"/>
    </source>
</evidence>
<dbReference type="PANTHER" id="PTHR20858">
    <property type="entry name" value="PHOSPHOMETHYLPYRIMIDINE KINASE"/>
    <property type="match status" value="1"/>
</dbReference>
<accession>A0A1H2YPB2</accession>
<dbReference type="GO" id="GO:0009229">
    <property type="term" value="P:thiamine diphosphate biosynthetic process"/>
    <property type="evidence" value="ECO:0007669"/>
    <property type="project" value="UniProtKB-UniPathway"/>
</dbReference>
<dbReference type="SUPFAM" id="SSF53613">
    <property type="entry name" value="Ribokinase-like"/>
    <property type="match status" value="1"/>
</dbReference>
<dbReference type="STRING" id="564137.SAMN04488238_10562"/>
<dbReference type="Gene3D" id="3.40.1190.20">
    <property type="match status" value="1"/>
</dbReference>
<keyword evidence="5 8" id="KW-0418">Kinase</keyword>
<evidence type="ECO:0000256" key="4">
    <source>
        <dbReference type="ARBA" id="ARBA00022741"/>
    </source>
</evidence>
<dbReference type="GO" id="GO:0005829">
    <property type="term" value="C:cytosol"/>
    <property type="evidence" value="ECO:0007669"/>
    <property type="project" value="TreeGrafter"/>
</dbReference>
<keyword evidence="9" id="KW-1185">Reference proteome</keyword>
<dbReference type="FunFam" id="3.40.1190.20:FF:000003">
    <property type="entry name" value="Phosphomethylpyrimidine kinase ThiD"/>
    <property type="match status" value="1"/>
</dbReference>
<dbReference type="InterPro" id="IPR004399">
    <property type="entry name" value="HMP/HMP-P_kinase_dom"/>
</dbReference>
<dbReference type="EC" id="2.7.1.49" evidence="2"/>
<evidence type="ECO:0000256" key="3">
    <source>
        <dbReference type="ARBA" id="ARBA00022679"/>
    </source>
</evidence>
<name>A0A1H2YPB2_9RHOB</name>
<dbReference type="InterPro" id="IPR029056">
    <property type="entry name" value="Ribokinase-like"/>
</dbReference>
<dbReference type="Pfam" id="PF08543">
    <property type="entry name" value="Phos_pyr_kin"/>
    <property type="match status" value="1"/>
</dbReference>
<dbReference type="AlphaFoldDB" id="A0A1H2YPB2"/>
<keyword evidence="4" id="KW-0547">Nucleotide-binding</keyword>
<dbReference type="GO" id="GO:0008902">
    <property type="term" value="F:hydroxymethylpyrimidine kinase activity"/>
    <property type="evidence" value="ECO:0007669"/>
    <property type="project" value="UniProtKB-EC"/>
</dbReference>
<dbReference type="Proteomes" id="UP000198539">
    <property type="component" value="Unassembled WGS sequence"/>
</dbReference>
<dbReference type="GO" id="GO:0008972">
    <property type="term" value="F:phosphomethylpyrimidine kinase activity"/>
    <property type="evidence" value="ECO:0007669"/>
    <property type="project" value="InterPro"/>
</dbReference>
<dbReference type="EMBL" id="FNOM01000005">
    <property type="protein sequence ID" value="SDX06349.1"/>
    <property type="molecule type" value="Genomic_DNA"/>
</dbReference>
<protein>
    <recommendedName>
        <fullName evidence="2">hydroxymethylpyrimidine kinase</fullName>
        <ecNumber evidence="2">2.7.1.49</ecNumber>
    </recommendedName>
</protein>
<evidence type="ECO:0000313" key="8">
    <source>
        <dbReference type="EMBL" id="SDX06349.1"/>
    </source>
</evidence>
<keyword evidence="6" id="KW-0067">ATP-binding</keyword>
<dbReference type="NCBIfam" id="TIGR00097">
    <property type="entry name" value="HMP-P_kinase"/>
    <property type="match status" value="1"/>
</dbReference>
<dbReference type="GO" id="GO:0009228">
    <property type="term" value="P:thiamine biosynthetic process"/>
    <property type="evidence" value="ECO:0007669"/>
    <property type="project" value="InterPro"/>
</dbReference>
<keyword evidence="3" id="KW-0808">Transferase</keyword>
<evidence type="ECO:0000256" key="6">
    <source>
        <dbReference type="ARBA" id="ARBA00022840"/>
    </source>
</evidence>
<sequence length="279" mass="28190">MIPIALTIAGSDSGGGAGIQADLKAFSALGVYGASVITALTAQNTRSVTMVEPASAPMIAAQIAAVFDDLDVRAVKLGMLGGAEAIKTVADGLRGRTLPVVLDPVMVAKSGDRLLPTGAVEALRHLALPMATLLTPNLPEAADLLATTPATSEAEMTAQGHALRALGPQAVLMKDGHGAGDTCVDLLITEAGVTRLTATRRATRNTHGTGCTLSAAIAAGLAQGMGLHDAVARAHTYLQGAIAAADGLRVGQGAGPVHHFHALWPVEPAPGIRKGARHD</sequence>
<evidence type="ECO:0000313" key="9">
    <source>
        <dbReference type="Proteomes" id="UP000198539"/>
    </source>
</evidence>
<dbReference type="InterPro" id="IPR013749">
    <property type="entry name" value="PM/HMP-P_kinase-1"/>
</dbReference>
<dbReference type="CDD" id="cd01169">
    <property type="entry name" value="HMPP_kinase"/>
    <property type="match status" value="1"/>
</dbReference>
<organism evidence="8 9">
    <name type="scientific">Roseicitreum antarcticum</name>
    <dbReference type="NCBI Taxonomy" id="564137"/>
    <lineage>
        <taxon>Bacteria</taxon>
        <taxon>Pseudomonadati</taxon>
        <taxon>Pseudomonadota</taxon>
        <taxon>Alphaproteobacteria</taxon>
        <taxon>Rhodobacterales</taxon>
        <taxon>Paracoccaceae</taxon>
        <taxon>Roseicitreum</taxon>
    </lineage>
</organism>
<evidence type="ECO:0000256" key="5">
    <source>
        <dbReference type="ARBA" id="ARBA00022777"/>
    </source>
</evidence>
<gene>
    <name evidence="8" type="ORF">SAMN04488238_10562</name>
</gene>
<dbReference type="GO" id="GO:0005524">
    <property type="term" value="F:ATP binding"/>
    <property type="evidence" value="ECO:0007669"/>
    <property type="project" value="UniProtKB-KW"/>
</dbReference>
<dbReference type="PANTHER" id="PTHR20858:SF17">
    <property type="entry name" value="HYDROXYMETHYLPYRIMIDINE_PHOSPHOMETHYLPYRIMIDINE KINASE THI20-RELATED"/>
    <property type="match status" value="1"/>
</dbReference>
<evidence type="ECO:0000256" key="2">
    <source>
        <dbReference type="ARBA" id="ARBA00012135"/>
    </source>
</evidence>
<comment type="pathway">
    <text evidence="1">Cofactor biosynthesis; thiamine diphosphate biosynthesis.</text>
</comment>
<reference evidence="8 9" key="1">
    <citation type="submission" date="2016-10" db="EMBL/GenBank/DDBJ databases">
        <authorList>
            <person name="de Groot N.N."/>
        </authorList>
    </citation>
    <scope>NUCLEOTIDE SEQUENCE [LARGE SCALE GENOMIC DNA]</scope>
    <source>
        <strain evidence="8 9">CGMCC 1.8894</strain>
    </source>
</reference>
<feature type="domain" description="Pyridoxamine kinase/Phosphomethylpyrimidine kinase" evidence="7">
    <location>
        <begin position="12"/>
        <end position="258"/>
    </location>
</feature>